<reference evidence="2" key="1">
    <citation type="submission" date="2018-02" db="EMBL/GenBank/DDBJ databases">
        <authorList>
            <person name="Moore K."/>
            <person name="Momper L."/>
        </authorList>
    </citation>
    <scope>NUCLEOTIDE SEQUENCE [LARGE SCALE GENOMIC DNA]</scope>
    <source>
        <strain evidence="2">ULC18</strain>
    </source>
</reference>
<proteinExistence type="predicted"/>
<organism evidence="1 2">
    <name type="scientific">Stenomitos frigidus ULC18</name>
    <dbReference type="NCBI Taxonomy" id="2107698"/>
    <lineage>
        <taxon>Bacteria</taxon>
        <taxon>Bacillati</taxon>
        <taxon>Cyanobacteriota</taxon>
        <taxon>Cyanophyceae</taxon>
        <taxon>Leptolyngbyales</taxon>
        <taxon>Leptolyngbyaceae</taxon>
        <taxon>Stenomitos</taxon>
    </lineage>
</organism>
<dbReference type="Proteomes" id="UP000239576">
    <property type="component" value="Unassembled WGS sequence"/>
</dbReference>
<keyword evidence="2" id="KW-1185">Reference proteome</keyword>
<accession>A0A2T1E9P6</accession>
<evidence type="ECO:0000313" key="2">
    <source>
        <dbReference type="Proteomes" id="UP000239576"/>
    </source>
</evidence>
<comment type="caution">
    <text evidence="1">The sequence shown here is derived from an EMBL/GenBank/DDBJ whole genome shotgun (WGS) entry which is preliminary data.</text>
</comment>
<reference evidence="1 2" key="2">
    <citation type="submission" date="2018-03" db="EMBL/GenBank/DDBJ databases">
        <title>The ancient ancestry and fast evolution of plastids.</title>
        <authorList>
            <person name="Moore K.R."/>
            <person name="Magnabosco C."/>
            <person name="Momper L."/>
            <person name="Gold D.A."/>
            <person name="Bosak T."/>
            <person name="Fournier G.P."/>
        </authorList>
    </citation>
    <scope>NUCLEOTIDE SEQUENCE [LARGE SCALE GENOMIC DNA]</scope>
    <source>
        <strain evidence="1 2">ULC18</strain>
    </source>
</reference>
<dbReference type="AlphaFoldDB" id="A0A2T1E9P6"/>
<sequence length="78" mass="8466">MPFSARFQAFPLSAVSYQLSAISYQRSAISGQLSAVSGQWSATDYKTELSAARTSRLLSPAFSPQSVPQTTSLCPLYR</sequence>
<name>A0A2T1E9P6_9CYAN</name>
<evidence type="ECO:0000313" key="1">
    <source>
        <dbReference type="EMBL" id="PSB29477.1"/>
    </source>
</evidence>
<protein>
    <submittedName>
        <fullName evidence="1">Uncharacterized protein</fullName>
    </submittedName>
</protein>
<dbReference type="EMBL" id="PVWK01000062">
    <property type="protein sequence ID" value="PSB29477.1"/>
    <property type="molecule type" value="Genomic_DNA"/>
</dbReference>
<gene>
    <name evidence="1" type="ORF">C7B82_11650</name>
</gene>